<dbReference type="CDD" id="cd00448">
    <property type="entry name" value="YjgF_YER057c_UK114_family"/>
    <property type="match status" value="1"/>
</dbReference>
<dbReference type="EMBL" id="FWFX01000005">
    <property type="protein sequence ID" value="SLN42173.1"/>
    <property type="molecule type" value="Genomic_DNA"/>
</dbReference>
<dbReference type="Proteomes" id="UP000193061">
    <property type="component" value="Unassembled WGS sequence"/>
</dbReference>
<keyword evidence="2" id="KW-1185">Reference proteome</keyword>
<protein>
    <recommendedName>
        <fullName evidence="3">RidA family protein</fullName>
    </recommendedName>
</protein>
<dbReference type="SUPFAM" id="SSF55298">
    <property type="entry name" value="YjgF-like"/>
    <property type="match status" value="1"/>
</dbReference>
<proteinExistence type="predicted"/>
<evidence type="ECO:0000313" key="2">
    <source>
        <dbReference type="Proteomes" id="UP000193061"/>
    </source>
</evidence>
<reference evidence="1 2" key="1">
    <citation type="submission" date="2017-03" db="EMBL/GenBank/DDBJ databases">
        <authorList>
            <person name="Afonso C.L."/>
            <person name="Miller P.J."/>
            <person name="Scott M.A."/>
            <person name="Spackman E."/>
            <person name="Goraichik I."/>
            <person name="Dimitrov K.M."/>
            <person name="Suarez D.L."/>
            <person name="Swayne D.E."/>
        </authorList>
    </citation>
    <scope>NUCLEOTIDE SEQUENCE [LARGE SCALE GENOMIC DNA]</scope>
    <source>
        <strain evidence="1 2">CECT 7450</strain>
    </source>
</reference>
<evidence type="ECO:0000313" key="1">
    <source>
        <dbReference type="EMBL" id="SLN42173.1"/>
    </source>
</evidence>
<sequence>MPITVHTTNQAPSGAGPYSQAVRAGDFLFLSGIGALDVDSHAIQGDTAGDSIRHGHWQDYATADLIRVLAAAFIDMQLLSYGT</sequence>
<dbReference type="AlphaFoldDB" id="A0A1X6Z793"/>
<dbReference type="RefSeq" id="WP_200812946.1">
    <property type="nucleotide sequence ID" value="NZ_FWFX01000005.1"/>
</dbReference>
<dbReference type="Gene3D" id="3.30.1330.40">
    <property type="entry name" value="RutC-like"/>
    <property type="match status" value="1"/>
</dbReference>
<gene>
    <name evidence="1" type="ORF">ROA7450_02047</name>
</gene>
<organism evidence="1 2">
    <name type="scientific">Roseovarius albus</name>
    <dbReference type="NCBI Taxonomy" id="1247867"/>
    <lineage>
        <taxon>Bacteria</taxon>
        <taxon>Pseudomonadati</taxon>
        <taxon>Pseudomonadota</taxon>
        <taxon>Alphaproteobacteria</taxon>
        <taxon>Rhodobacterales</taxon>
        <taxon>Roseobacteraceae</taxon>
        <taxon>Roseovarius</taxon>
    </lineage>
</organism>
<name>A0A1X6Z793_9RHOB</name>
<accession>A0A1X6Z793</accession>
<evidence type="ECO:0008006" key="3">
    <source>
        <dbReference type="Google" id="ProtNLM"/>
    </source>
</evidence>
<dbReference type="InterPro" id="IPR035959">
    <property type="entry name" value="RutC-like_sf"/>
</dbReference>